<dbReference type="Proteomes" id="UP000052979">
    <property type="component" value="Unassembled WGS sequence"/>
</dbReference>
<dbReference type="RefSeq" id="WP_042734217.1">
    <property type="nucleotide sequence ID" value="NZ_CP010848.1"/>
</dbReference>
<dbReference type="eggNOG" id="ENOG5033C4E">
    <property type="taxonomic scope" value="Bacteria"/>
</dbReference>
<dbReference type="PATRIC" id="fig|145458.7.peg.1887"/>
<protein>
    <recommendedName>
        <fullName evidence="4">DUF4245 domain-containing protein</fullName>
    </recommendedName>
</protein>
<sequence length="214" mass="22731">MSRSKQPRIVAELGRPETADETAARKAENSRLYRQRKTVNNLIFSLLATVGAVALIVLLVPRGEGAGRPAVDASLVASQLQLGRAQRLAVPPLPEGWSANAAEVRQADGIDYWYVGLLTAKAGYIGVSQGFDADNAWVASQLSRAAATGAEQLNGHEWTVYDRRASGAAAGNTPYALATRAGSSTYLVYGTAPTDEIHQIVSAITPQLGQEESR</sequence>
<keyword evidence="3" id="KW-1185">Reference proteome</keyword>
<evidence type="ECO:0008006" key="4">
    <source>
        <dbReference type="Google" id="ProtNLM"/>
    </source>
</evidence>
<evidence type="ECO:0000313" key="3">
    <source>
        <dbReference type="Proteomes" id="UP000052979"/>
    </source>
</evidence>
<reference evidence="2 3" key="1">
    <citation type="submission" date="2015-04" db="EMBL/GenBank/DDBJ databases">
        <title>Draft genome sequence of Rathayibacter toxicus strain FH-142 (AKA 70134 or CS 32), a Western Australian isolate.</title>
        <authorList>
            <consortium name="Consortium for Microbial Forensics and Genomics (microFORGE)"/>
            <person name="Knight B.M."/>
            <person name="Roberts D.P."/>
            <person name="Lin D."/>
            <person name="Hari K."/>
            <person name="Fletcher J."/>
            <person name="Melcher U."/>
            <person name="Blagden T."/>
            <person name="Luster D.G."/>
            <person name="Sechler A.J."/>
            <person name="Schneider W.L."/>
            <person name="Winegar R.A."/>
        </authorList>
    </citation>
    <scope>NUCLEOTIDE SEQUENCE [LARGE SCALE GENOMIC DNA]</scope>
    <source>
        <strain evidence="2 3">FH142</strain>
    </source>
</reference>
<evidence type="ECO:0000256" key="1">
    <source>
        <dbReference type="SAM" id="Phobius"/>
    </source>
</evidence>
<proteinExistence type="predicted"/>
<dbReference type="STRING" id="145458.APU90_08800"/>
<evidence type="ECO:0000313" key="2">
    <source>
        <dbReference type="EMBL" id="KKM46950.1"/>
    </source>
</evidence>
<feature type="transmembrane region" description="Helical" evidence="1">
    <location>
        <begin position="39"/>
        <end position="60"/>
    </location>
</feature>
<dbReference type="KEGG" id="rtc:APU90_08800"/>
<dbReference type="GeneID" id="93666695"/>
<dbReference type="KEGG" id="rtx:TI83_08280"/>
<dbReference type="AlphaFoldDB" id="A0A0C5BI29"/>
<comment type="caution">
    <text evidence="2">The sequence shown here is derived from an EMBL/GenBank/DDBJ whole genome shotgun (WGS) entry which is preliminary data.</text>
</comment>
<dbReference type="InterPro" id="IPR025339">
    <property type="entry name" value="DUF4245"/>
</dbReference>
<keyword evidence="1" id="KW-0472">Membrane</keyword>
<gene>
    <name evidence="2" type="ORF">VT73_01420</name>
</gene>
<name>A0A0C5BI29_9MICO</name>
<accession>A0A0C5BI29</accession>
<keyword evidence="1" id="KW-1133">Transmembrane helix</keyword>
<keyword evidence="1" id="KW-0812">Transmembrane</keyword>
<organism evidence="2 3">
    <name type="scientific">Rathayibacter toxicus</name>
    <dbReference type="NCBI Taxonomy" id="145458"/>
    <lineage>
        <taxon>Bacteria</taxon>
        <taxon>Bacillati</taxon>
        <taxon>Actinomycetota</taxon>
        <taxon>Actinomycetes</taxon>
        <taxon>Micrococcales</taxon>
        <taxon>Microbacteriaceae</taxon>
        <taxon>Rathayibacter</taxon>
    </lineage>
</organism>
<dbReference type="EMBL" id="LBFI01000011">
    <property type="protein sequence ID" value="KKM46950.1"/>
    <property type="molecule type" value="Genomic_DNA"/>
</dbReference>
<dbReference type="Pfam" id="PF14030">
    <property type="entry name" value="DUF4245"/>
    <property type="match status" value="1"/>
</dbReference>